<dbReference type="InterPro" id="IPR017596">
    <property type="entry name" value="PdhA/BkdA"/>
</dbReference>
<evidence type="ECO:0000256" key="1">
    <source>
        <dbReference type="ARBA" id="ARBA00001964"/>
    </source>
</evidence>
<proteinExistence type="predicted"/>
<sequence length="376" mass="41622">MTSVGEHVEDDRWFAPRREDLLPSEEPVRLLDAQGRVRENPRYALDLEDDGLRALYRFMVITRKVDDEALKLGRQGQLAVYTSSLGQEAAQVGSAYALTERDWIFPSYREHGAARVRGVDPVQQLHHNRGTWVCAHDPLEYRFAPQTVSIATHLPHAAGLASAARLAGDDLVVIAYFGDGATSEGDAHEAMNLASVRRAPCVFFCQNNGWAISVPVRDQLAGPSIAHRAIGYGMPGIRVDGNDVLACYAVTRWAVDRARRGEGPTLIEALTYRMEAHSGSDDPGRYRPPGEIEAWAELDPLTRFRRLLDARGLWDAAMDGEVNRQADALAAELRAGIYDAPAGDPLELFDHVYVERPSLLQAQREMMRRELAGGEA</sequence>
<comment type="cofactor">
    <cofactor evidence="1">
        <name>thiamine diphosphate</name>
        <dbReference type="ChEBI" id="CHEBI:58937"/>
    </cofactor>
</comment>
<keyword evidence="6" id="KW-1185">Reference proteome</keyword>
<keyword evidence="3" id="KW-0786">Thiamine pyrophosphate</keyword>
<dbReference type="SUPFAM" id="SSF52518">
    <property type="entry name" value="Thiamin diphosphate-binding fold (THDP-binding)"/>
    <property type="match status" value="1"/>
</dbReference>
<dbReference type="CDD" id="cd02000">
    <property type="entry name" value="TPP_E1_PDC_ADC_BCADC"/>
    <property type="match status" value="1"/>
</dbReference>
<evidence type="ECO:0000313" key="5">
    <source>
        <dbReference type="EMBL" id="GAA5149594.1"/>
    </source>
</evidence>
<keyword evidence="2" id="KW-0560">Oxidoreductase</keyword>
<dbReference type="InterPro" id="IPR050771">
    <property type="entry name" value="Alpha-ketoacid_DH_E1_comp"/>
</dbReference>
<comment type="caution">
    <text evidence="5">The sequence shown here is derived from an EMBL/GenBank/DDBJ whole genome shotgun (WGS) entry which is preliminary data.</text>
</comment>
<evidence type="ECO:0000256" key="3">
    <source>
        <dbReference type="ARBA" id="ARBA00023052"/>
    </source>
</evidence>
<gene>
    <name evidence="5" type="primary">pdhA_2</name>
    <name evidence="5" type="ORF">GCM10023321_13700</name>
</gene>
<dbReference type="InterPro" id="IPR029061">
    <property type="entry name" value="THDP-binding"/>
</dbReference>
<dbReference type="NCBIfam" id="TIGR03181">
    <property type="entry name" value="PDH_E1_alph_x"/>
    <property type="match status" value="1"/>
</dbReference>
<dbReference type="PANTHER" id="PTHR43380">
    <property type="entry name" value="2-OXOISOVALERATE DEHYDROGENASE SUBUNIT ALPHA, MITOCHONDRIAL"/>
    <property type="match status" value="1"/>
</dbReference>
<evidence type="ECO:0000256" key="2">
    <source>
        <dbReference type="ARBA" id="ARBA00023002"/>
    </source>
</evidence>
<dbReference type="PANTHER" id="PTHR43380:SF1">
    <property type="entry name" value="2-OXOISOVALERATE DEHYDROGENASE SUBUNIT ALPHA, MITOCHONDRIAL"/>
    <property type="match status" value="1"/>
</dbReference>
<feature type="domain" description="Dehydrogenase E1 component" evidence="4">
    <location>
        <begin position="56"/>
        <end position="328"/>
    </location>
</feature>
<reference evidence="6" key="1">
    <citation type="journal article" date="2019" name="Int. J. Syst. Evol. Microbiol.">
        <title>The Global Catalogue of Microorganisms (GCM) 10K type strain sequencing project: providing services to taxonomists for standard genome sequencing and annotation.</title>
        <authorList>
            <consortium name="The Broad Institute Genomics Platform"/>
            <consortium name="The Broad Institute Genome Sequencing Center for Infectious Disease"/>
            <person name="Wu L."/>
            <person name="Ma J."/>
        </authorList>
    </citation>
    <scope>NUCLEOTIDE SEQUENCE [LARGE SCALE GENOMIC DNA]</scope>
    <source>
        <strain evidence="6">JCM 18303</strain>
    </source>
</reference>
<evidence type="ECO:0000313" key="6">
    <source>
        <dbReference type="Proteomes" id="UP001428817"/>
    </source>
</evidence>
<dbReference type="Pfam" id="PF00676">
    <property type="entry name" value="E1_dh"/>
    <property type="match status" value="1"/>
</dbReference>
<dbReference type="Proteomes" id="UP001428817">
    <property type="component" value="Unassembled WGS sequence"/>
</dbReference>
<dbReference type="RefSeq" id="WP_345702621.1">
    <property type="nucleotide sequence ID" value="NZ_BAABJP010000004.1"/>
</dbReference>
<protein>
    <submittedName>
        <fullName evidence="5">Pyruvate dehydrogenase (Acetyl-transferring) E1 component subunit alpha</fullName>
    </submittedName>
</protein>
<evidence type="ECO:0000259" key="4">
    <source>
        <dbReference type="Pfam" id="PF00676"/>
    </source>
</evidence>
<organism evidence="5 6">
    <name type="scientific">Pseudonocardia eucalypti</name>
    <dbReference type="NCBI Taxonomy" id="648755"/>
    <lineage>
        <taxon>Bacteria</taxon>
        <taxon>Bacillati</taxon>
        <taxon>Actinomycetota</taxon>
        <taxon>Actinomycetes</taxon>
        <taxon>Pseudonocardiales</taxon>
        <taxon>Pseudonocardiaceae</taxon>
        <taxon>Pseudonocardia</taxon>
    </lineage>
</organism>
<keyword evidence="5" id="KW-0670">Pyruvate</keyword>
<dbReference type="InterPro" id="IPR001017">
    <property type="entry name" value="DH_E1"/>
</dbReference>
<name>A0ABP9PR39_9PSEU</name>
<accession>A0ABP9PR39</accession>
<dbReference type="EMBL" id="BAABJP010000004">
    <property type="protein sequence ID" value="GAA5149594.1"/>
    <property type="molecule type" value="Genomic_DNA"/>
</dbReference>
<dbReference type="Gene3D" id="3.40.50.970">
    <property type="match status" value="1"/>
</dbReference>